<comment type="caution">
    <text evidence="2">The sequence shown here is derived from an EMBL/GenBank/DDBJ whole genome shotgun (WGS) entry which is preliminary data.</text>
</comment>
<gene>
    <name evidence="2" type="ORF">HMPREF0281_02299</name>
</gene>
<dbReference type="InterPro" id="IPR050266">
    <property type="entry name" value="AB_hydrolase_sf"/>
</dbReference>
<evidence type="ECO:0000259" key="1">
    <source>
        <dbReference type="Pfam" id="PF00561"/>
    </source>
</evidence>
<dbReference type="Proteomes" id="UP000006015">
    <property type="component" value="Unassembled WGS sequence"/>
</dbReference>
<dbReference type="InterPro" id="IPR000639">
    <property type="entry name" value="Epox_hydrolase-like"/>
</dbReference>
<dbReference type="PANTHER" id="PTHR43798:SF33">
    <property type="entry name" value="HYDROLASE, PUTATIVE (AFU_ORTHOLOGUE AFUA_2G14860)-RELATED"/>
    <property type="match status" value="1"/>
</dbReference>
<dbReference type="PRINTS" id="PR00412">
    <property type="entry name" value="EPOXHYDRLASE"/>
</dbReference>
<dbReference type="Gene3D" id="3.40.50.1820">
    <property type="entry name" value="alpha/beta hydrolase"/>
    <property type="match status" value="1"/>
</dbReference>
<dbReference type="GO" id="GO:0016787">
    <property type="term" value="F:hydrolase activity"/>
    <property type="evidence" value="ECO:0007669"/>
    <property type="project" value="UniProtKB-KW"/>
</dbReference>
<dbReference type="InterPro" id="IPR029058">
    <property type="entry name" value="AB_hydrolase_fold"/>
</dbReference>
<dbReference type="EMBL" id="ADNS01000031">
    <property type="protein sequence ID" value="EFG80206.1"/>
    <property type="molecule type" value="Genomic_DNA"/>
</dbReference>
<feature type="domain" description="AB hydrolase-1" evidence="1">
    <location>
        <begin position="79"/>
        <end position="329"/>
    </location>
</feature>
<protein>
    <submittedName>
        <fullName evidence="2">Hydrolase, alpha/beta domain protein</fullName>
    </submittedName>
</protein>
<proteinExistence type="predicted"/>
<dbReference type="SUPFAM" id="SSF53474">
    <property type="entry name" value="alpha/beta-Hydrolases"/>
    <property type="match status" value="1"/>
</dbReference>
<sequence>MPLSLASTIDIHMYKRKRVAAAYRGQGRTHRATQRLVHQRLHDHETAPGLGNLDAKGEVDNDGVDIAWYEVGNPNADVTVVFIHGYCLSSEGWCDQVEHLRGRSDVRSLLVDVRGHGLSSRVPASNCTIDAAADDVLAVILERLPKDNGRIVVVGHSLGGMIALNLIRRAPQDIFERISGALLISTSMRRFSDKGVTRLLQSRVAKAFYSAIGRVPDKFNRLRFGIAQVVAPTLAALVAGFPQMERLQFHTAMLLDTPLASFVGYFDDLTEHAEFDAEGRLKTLHGQVIIGSMDIVTPMSQAELICEKWGQGELKVIDGSGHMVILEEPEQISQAIDEVISAA</sequence>
<keyword evidence="3" id="KW-1185">Reference proteome</keyword>
<accession>A0ABP2ICI6</accession>
<dbReference type="InterPro" id="IPR000073">
    <property type="entry name" value="AB_hydrolase_1"/>
</dbReference>
<reference evidence="2 3" key="1">
    <citation type="submission" date="2010-04" db="EMBL/GenBank/DDBJ databases">
        <authorList>
            <person name="Weinstock G."/>
            <person name="Sodergren E."/>
            <person name="Clifton S."/>
            <person name="Fulton L."/>
            <person name="Fulton B."/>
            <person name="Courtney L."/>
            <person name="Fronick C."/>
            <person name="Harrison M."/>
            <person name="Strong C."/>
            <person name="Farmer C."/>
            <person name="Delahaunty K."/>
            <person name="Markovic C."/>
            <person name="Hall O."/>
            <person name="Minx P."/>
            <person name="Tomlinson C."/>
            <person name="Mitreva M."/>
            <person name="Hou S."/>
            <person name="Wollam A."/>
            <person name="Pepin K.H."/>
            <person name="Johnson M."/>
            <person name="Bhonagiri V."/>
            <person name="Zhang X."/>
            <person name="Suruliraj S."/>
            <person name="Warren W."/>
            <person name="Chinwalla A."/>
            <person name="Mardis E.R."/>
            <person name="Wilson R.K."/>
        </authorList>
    </citation>
    <scope>NUCLEOTIDE SEQUENCE [LARGE SCALE GENOMIC DNA]</scope>
    <source>
        <strain evidence="2 3">DSM 20306</strain>
    </source>
</reference>
<evidence type="ECO:0000313" key="3">
    <source>
        <dbReference type="Proteomes" id="UP000006015"/>
    </source>
</evidence>
<dbReference type="PANTHER" id="PTHR43798">
    <property type="entry name" value="MONOACYLGLYCEROL LIPASE"/>
    <property type="match status" value="1"/>
</dbReference>
<keyword evidence="2" id="KW-0378">Hydrolase</keyword>
<dbReference type="Pfam" id="PF00561">
    <property type="entry name" value="Abhydrolase_1"/>
    <property type="match status" value="1"/>
</dbReference>
<name>A0ABP2ICI6_CORAM</name>
<evidence type="ECO:0000313" key="2">
    <source>
        <dbReference type="EMBL" id="EFG80206.1"/>
    </source>
</evidence>
<organism evidence="2 3">
    <name type="scientific">Corynebacterium ammoniagenes DSM 20306</name>
    <dbReference type="NCBI Taxonomy" id="649754"/>
    <lineage>
        <taxon>Bacteria</taxon>
        <taxon>Bacillati</taxon>
        <taxon>Actinomycetota</taxon>
        <taxon>Actinomycetes</taxon>
        <taxon>Mycobacteriales</taxon>
        <taxon>Corynebacteriaceae</taxon>
        <taxon>Corynebacterium</taxon>
    </lineage>
</organism>